<dbReference type="GO" id="GO:0003677">
    <property type="term" value="F:DNA binding"/>
    <property type="evidence" value="ECO:0007669"/>
    <property type="project" value="UniProtKB-KW"/>
</dbReference>
<keyword evidence="9" id="KW-1185">Reference proteome</keyword>
<dbReference type="SUPFAM" id="SSF88659">
    <property type="entry name" value="Sigma3 and sigma4 domains of RNA polymerase sigma factors"/>
    <property type="match status" value="1"/>
</dbReference>
<dbReference type="Pfam" id="PF04542">
    <property type="entry name" value="Sigma70_r2"/>
    <property type="match status" value="1"/>
</dbReference>
<evidence type="ECO:0008006" key="10">
    <source>
        <dbReference type="Google" id="ProtNLM"/>
    </source>
</evidence>
<comment type="similarity">
    <text evidence="1">Belongs to the sigma-70 factor family. ECF subfamily.</text>
</comment>
<dbReference type="InterPro" id="IPR036388">
    <property type="entry name" value="WH-like_DNA-bd_sf"/>
</dbReference>
<keyword evidence="2" id="KW-0805">Transcription regulation</keyword>
<dbReference type="PANTHER" id="PTHR43133:SF8">
    <property type="entry name" value="RNA POLYMERASE SIGMA FACTOR HI_1459-RELATED"/>
    <property type="match status" value="1"/>
</dbReference>
<feature type="domain" description="RNA polymerase sigma factor 70 region 4 type 2" evidence="7">
    <location>
        <begin position="120"/>
        <end position="170"/>
    </location>
</feature>
<dbReference type="SUPFAM" id="SSF88946">
    <property type="entry name" value="Sigma2 domain of RNA polymerase sigma factors"/>
    <property type="match status" value="1"/>
</dbReference>
<protein>
    <recommendedName>
        <fullName evidence="10">RNA polymerase subunit sigma-24</fullName>
    </recommendedName>
</protein>
<proteinExistence type="inferred from homology"/>
<evidence type="ECO:0000256" key="5">
    <source>
        <dbReference type="ARBA" id="ARBA00023163"/>
    </source>
</evidence>
<feature type="domain" description="RNA polymerase sigma-70 region 2" evidence="6">
    <location>
        <begin position="18"/>
        <end position="88"/>
    </location>
</feature>
<dbReference type="InterPro" id="IPR013325">
    <property type="entry name" value="RNA_pol_sigma_r2"/>
</dbReference>
<evidence type="ECO:0000256" key="2">
    <source>
        <dbReference type="ARBA" id="ARBA00023015"/>
    </source>
</evidence>
<dbReference type="InterPro" id="IPR013249">
    <property type="entry name" value="RNA_pol_sigma70_r4_t2"/>
</dbReference>
<dbReference type="NCBIfam" id="TIGR02937">
    <property type="entry name" value="sigma70-ECF"/>
    <property type="match status" value="1"/>
</dbReference>
<dbReference type="InterPro" id="IPR013324">
    <property type="entry name" value="RNA_pol_sigma_r3/r4-like"/>
</dbReference>
<dbReference type="RefSeq" id="WP_220205400.1">
    <property type="nucleotide sequence ID" value="NZ_BNJK01000001.1"/>
</dbReference>
<dbReference type="GO" id="GO:0016987">
    <property type="term" value="F:sigma factor activity"/>
    <property type="evidence" value="ECO:0007669"/>
    <property type="project" value="UniProtKB-KW"/>
</dbReference>
<keyword evidence="5" id="KW-0804">Transcription</keyword>
<organism evidence="8 9">
    <name type="scientific">Reticulibacter mediterranei</name>
    <dbReference type="NCBI Taxonomy" id="2778369"/>
    <lineage>
        <taxon>Bacteria</taxon>
        <taxon>Bacillati</taxon>
        <taxon>Chloroflexota</taxon>
        <taxon>Ktedonobacteria</taxon>
        <taxon>Ktedonobacterales</taxon>
        <taxon>Reticulibacteraceae</taxon>
        <taxon>Reticulibacter</taxon>
    </lineage>
</organism>
<evidence type="ECO:0000256" key="4">
    <source>
        <dbReference type="ARBA" id="ARBA00023125"/>
    </source>
</evidence>
<dbReference type="InterPro" id="IPR007627">
    <property type="entry name" value="RNA_pol_sigma70_r2"/>
</dbReference>
<comment type="caution">
    <text evidence="8">The sequence shown here is derived from an EMBL/GenBank/DDBJ whole genome shotgun (WGS) entry which is preliminary data.</text>
</comment>
<dbReference type="GO" id="GO:0006352">
    <property type="term" value="P:DNA-templated transcription initiation"/>
    <property type="evidence" value="ECO:0007669"/>
    <property type="project" value="InterPro"/>
</dbReference>
<evidence type="ECO:0000313" key="8">
    <source>
        <dbReference type="EMBL" id="GHO94686.1"/>
    </source>
</evidence>
<dbReference type="AlphaFoldDB" id="A0A8J3ISV9"/>
<evidence type="ECO:0000256" key="3">
    <source>
        <dbReference type="ARBA" id="ARBA00023082"/>
    </source>
</evidence>
<keyword evidence="4" id="KW-0238">DNA-binding</keyword>
<evidence type="ECO:0000259" key="6">
    <source>
        <dbReference type="Pfam" id="PF04542"/>
    </source>
</evidence>
<accession>A0A8J3ISV9</accession>
<gene>
    <name evidence="8" type="ORF">KSF_047340</name>
</gene>
<dbReference type="Gene3D" id="1.10.10.10">
    <property type="entry name" value="Winged helix-like DNA-binding domain superfamily/Winged helix DNA-binding domain"/>
    <property type="match status" value="1"/>
</dbReference>
<dbReference type="InterPro" id="IPR014284">
    <property type="entry name" value="RNA_pol_sigma-70_dom"/>
</dbReference>
<keyword evidence="3" id="KW-0731">Sigma factor</keyword>
<reference evidence="8" key="1">
    <citation type="submission" date="2020-10" db="EMBL/GenBank/DDBJ databases">
        <title>Taxonomic study of unclassified bacteria belonging to the class Ktedonobacteria.</title>
        <authorList>
            <person name="Yabe S."/>
            <person name="Wang C.M."/>
            <person name="Zheng Y."/>
            <person name="Sakai Y."/>
            <person name="Cavaletti L."/>
            <person name="Monciardini P."/>
            <person name="Donadio S."/>
        </authorList>
    </citation>
    <scope>NUCLEOTIDE SEQUENCE</scope>
    <source>
        <strain evidence="8">ID150040</strain>
    </source>
</reference>
<sequence>MPQLEQQAVEVGPSLAALYQHHAPAILAYVRRHVPSAEDAEDVLLDVFLAALEHHTSFLQLDERQQLAWLRRTAHNKFVDYHRRVRRRPVVSLEFAVEALYDDDERAPEEIVLRQEEHALLHERLAHLPQQQQEVLRLRFAADMRCIDIARHLDRREGTVRAWLSRSLNCLRITYGKQ</sequence>
<evidence type="ECO:0000256" key="1">
    <source>
        <dbReference type="ARBA" id="ARBA00010641"/>
    </source>
</evidence>
<dbReference type="Gene3D" id="1.10.1740.10">
    <property type="match status" value="1"/>
</dbReference>
<name>A0A8J3ISV9_9CHLR</name>
<evidence type="ECO:0000259" key="7">
    <source>
        <dbReference type="Pfam" id="PF08281"/>
    </source>
</evidence>
<dbReference type="Proteomes" id="UP000597444">
    <property type="component" value="Unassembled WGS sequence"/>
</dbReference>
<dbReference type="Pfam" id="PF08281">
    <property type="entry name" value="Sigma70_r4_2"/>
    <property type="match status" value="1"/>
</dbReference>
<dbReference type="PANTHER" id="PTHR43133">
    <property type="entry name" value="RNA POLYMERASE ECF-TYPE SIGMA FACTO"/>
    <property type="match status" value="1"/>
</dbReference>
<dbReference type="InterPro" id="IPR039425">
    <property type="entry name" value="RNA_pol_sigma-70-like"/>
</dbReference>
<evidence type="ECO:0000313" key="9">
    <source>
        <dbReference type="Proteomes" id="UP000597444"/>
    </source>
</evidence>
<dbReference type="EMBL" id="BNJK01000001">
    <property type="protein sequence ID" value="GHO94686.1"/>
    <property type="molecule type" value="Genomic_DNA"/>
</dbReference>